<dbReference type="Proteomes" id="UP001202328">
    <property type="component" value="Unassembled WGS sequence"/>
</dbReference>
<evidence type="ECO:0000313" key="3">
    <source>
        <dbReference type="Proteomes" id="UP001202328"/>
    </source>
</evidence>
<evidence type="ECO:0000259" key="1">
    <source>
        <dbReference type="Pfam" id="PF03478"/>
    </source>
</evidence>
<dbReference type="Pfam" id="PF03478">
    <property type="entry name" value="Beta-prop_KIB1-4"/>
    <property type="match status" value="1"/>
</dbReference>
<organism evidence="2 3">
    <name type="scientific">Papaver atlanticum</name>
    <dbReference type="NCBI Taxonomy" id="357466"/>
    <lineage>
        <taxon>Eukaryota</taxon>
        <taxon>Viridiplantae</taxon>
        <taxon>Streptophyta</taxon>
        <taxon>Embryophyta</taxon>
        <taxon>Tracheophyta</taxon>
        <taxon>Spermatophyta</taxon>
        <taxon>Magnoliopsida</taxon>
        <taxon>Ranunculales</taxon>
        <taxon>Papaveraceae</taxon>
        <taxon>Papaveroideae</taxon>
        <taxon>Papaver</taxon>
    </lineage>
</organism>
<gene>
    <name evidence="2" type="ORF">MKW98_010227</name>
</gene>
<keyword evidence="3" id="KW-1185">Reference proteome</keyword>
<dbReference type="PANTHER" id="PTHR40891:SF1">
    <property type="entry name" value="DUF295 DOMAIN-CONTAINING PROTEIN"/>
    <property type="match status" value="1"/>
</dbReference>
<feature type="domain" description="KIB1-4 beta-propeller" evidence="1">
    <location>
        <begin position="51"/>
        <end position="325"/>
    </location>
</feature>
<accession>A0AAD4XF90</accession>
<dbReference type="PANTHER" id="PTHR40891">
    <property type="entry name" value="DUF295 DOMAIN-CONTAINING PROTEIN"/>
    <property type="match status" value="1"/>
</dbReference>
<protein>
    <recommendedName>
        <fullName evidence="1">KIB1-4 beta-propeller domain-containing protein</fullName>
    </recommendedName>
</protein>
<reference evidence="2" key="1">
    <citation type="submission" date="2022-04" db="EMBL/GenBank/DDBJ databases">
        <title>A functionally conserved STORR gene fusion in Papaver species that diverged 16.8 million years ago.</title>
        <authorList>
            <person name="Catania T."/>
        </authorList>
    </citation>
    <scope>NUCLEOTIDE SEQUENCE</scope>
    <source>
        <strain evidence="2">S-188037</strain>
    </source>
</reference>
<dbReference type="AlphaFoldDB" id="A0AAD4XF90"/>
<proteinExistence type="predicted"/>
<evidence type="ECO:0000313" key="2">
    <source>
        <dbReference type="EMBL" id="KAI3911340.1"/>
    </source>
</evidence>
<dbReference type="InterPro" id="IPR005174">
    <property type="entry name" value="KIB1-4_b-propeller"/>
</dbReference>
<name>A0AAD4XF90_9MAGN</name>
<comment type="caution">
    <text evidence="2">The sequence shown here is derived from an EMBL/GenBank/DDBJ whole genome shotgun (WGS) entry which is preliminary data.</text>
</comment>
<sequence length="449" mass="51314">MGEESASIAASIERRSGLKTPPLPKAAPWLVVPYGKGKKNQAFYNICEPNNRNIRKSIPELNGKKFWQKPSHKGWLIILCHDKSYDYTPQWNYGDFFLWNPSSFETVQLPSLLHWIDKPKQYELVDCVLSSPPTLTNSRTKCYDSMVFFAIYNWSGETSRYVFLYCNPEDQQWRSEEVSQDSPRSPLSLHYLRDKLYAMENMHSRLEIEIQNKDDNNANLCIRRFEPGESTDFPCGGSSYTCLFQIHFMESCDEIYRIDMCQSLRNHREIYSILVARLDFSLLEWKEVKKFGDLVLFRGQNSTACCSASELGLTNGCLYYTLPGDLSLYKFELPNCIVFGIEQSWPGRISIYFIKRGEQVVIVLLGVSILLRISVRQRGGSETAHGLNPIGQSLNLKSLTGQPSFLSKSNCRCRSAIVKSLSDNINNLSSKFVSNRLGSLPDYNHQGLA</sequence>
<dbReference type="EMBL" id="JAJJMB010010045">
    <property type="protein sequence ID" value="KAI3911340.1"/>
    <property type="molecule type" value="Genomic_DNA"/>
</dbReference>